<protein>
    <recommendedName>
        <fullName evidence="4">DUF2066 domain-containing protein</fullName>
    </recommendedName>
</protein>
<dbReference type="Proteomes" id="UP000321583">
    <property type="component" value="Unassembled WGS sequence"/>
</dbReference>
<reference evidence="2 3" key="1">
    <citation type="submission" date="2019-07" db="EMBL/GenBank/DDBJ databases">
        <title>Genome sequencing of lignin-degrading bacterial isolates.</title>
        <authorList>
            <person name="Gladden J."/>
        </authorList>
    </citation>
    <scope>NUCLEOTIDE SEQUENCE [LARGE SCALE GENOMIC DNA]</scope>
    <source>
        <strain evidence="2 3">J19</strain>
    </source>
</reference>
<evidence type="ECO:0000313" key="2">
    <source>
        <dbReference type="EMBL" id="TWH10454.1"/>
    </source>
</evidence>
<organism evidence="2 3">
    <name type="scientific">Pseudoxanthomonas taiwanensis J19</name>
    <dbReference type="NCBI Taxonomy" id="935569"/>
    <lineage>
        <taxon>Bacteria</taxon>
        <taxon>Pseudomonadati</taxon>
        <taxon>Pseudomonadota</taxon>
        <taxon>Gammaproteobacteria</taxon>
        <taxon>Lysobacterales</taxon>
        <taxon>Lysobacteraceae</taxon>
        <taxon>Pseudoxanthomonas</taxon>
    </lineage>
</organism>
<keyword evidence="3" id="KW-1185">Reference proteome</keyword>
<dbReference type="EMBL" id="VLJS01000053">
    <property type="protein sequence ID" value="TWH10454.1"/>
    <property type="molecule type" value="Genomic_DNA"/>
</dbReference>
<evidence type="ECO:0000313" key="3">
    <source>
        <dbReference type="Proteomes" id="UP000321583"/>
    </source>
</evidence>
<dbReference type="Pfam" id="PF09839">
    <property type="entry name" value="DUF2066"/>
    <property type="match status" value="1"/>
</dbReference>
<dbReference type="OrthoDB" id="6195299at2"/>
<feature type="signal peptide" evidence="1">
    <location>
        <begin position="1"/>
        <end position="24"/>
    </location>
</feature>
<sequence length="358" mass="38020">MPVRRGLTLFLALLLCLPFAPAAAQDGLRTEGEVAAAQGLYAAEVQVGSQADSARAAGFARALAQVLSKLSGDPAVANRPGVAQELRNADAYVESYDYRQDQSTSPGGAPTFRTMLVVRFHPELVDGLVSALGLPVWAQPRPKPVVWLAIDDGSGPRLLGTGQVNAARPLLERAVERGYRLGLPSGGAAEQAVVGAIWRGDTAAVARASARYSPPMQLIGKMHRSGNGWATDWTFVDAGRVLATRTVNESDPRRALSSGADVAADALIQRYAKVPVSEPAGTYRVVVTGLHGAEDYLQVSALLQRLPVVRRIAPVRASGDRVEFDLDLLTGLSGFDRMLGQNAPVEPVEGVPGEYRIR</sequence>
<comment type="caution">
    <text evidence="2">The sequence shown here is derived from an EMBL/GenBank/DDBJ whole genome shotgun (WGS) entry which is preliminary data.</text>
</comment>
<gene>
    <name evidence="2" type="ORF">L613_002500000090</name>
</gene>
<evidence type="ECO:0008006" key="4">
    <source>
        <dbReference type="Google" id="ProtNLM"/>
    </source>
</evidence>
<name>A0A562DLM1_9GAMM</name>
<dbReference type="InterPro" id="IPR018642">
    <property type="entry name" value="DUF2066"/>
</dbReference>
<dbReference type="RefSeq" id="WP_028915338.1">
    <property type="nucleotide sequence ID" value="NZ_VLJS01000053.1"/>
</dbReference>
<dbReference type="AlphaFoldDB" id="A0A562DLM1"/>
<evidence type="ECO:0000256" key="1">
    <source>
        <dbReference type="SAM" id="SignalP"/>
    </source>
</evidence>
<feature type="chain" id="PRO_5021797448" description="DUF2066 domain-containing protein" evidence="1">
    <location>
        <begin position="25"/>
        <end position="358"/>
    </location>
</feature>
<keyword evidence="1" id="KW-0732">Signal</keyword>
<proteinExistence type="predicted"/>
<accession>A0A562DLM1</accession>